<evidence type="ECO:0000256" key="14">
    <source>
        <dbReference type="ARBA" id="ARBA00045720"/>
    </source>
</evidence>
<keyword evidence="17" id="KW-1185">Reference proteome</keyword>
<dbReference type="EMBL" id="JAERQG010000005">
    <property type="protein sequence ID" value="MBL0766934.1"/>
    <property type="molecule type" value="Genomic_DNA"/>
</dbReference>
<keyword evidence="8 15" id="KW-0812">Transmembrane</keyword>
<evidence type="ECO:0000256" key="15">
    <source>
        <dbReference type="SAM" id="Phobius"/>
    </source>
</evidence>
<evidence type="ECO:0000256" key="8">
    <source>
        <dbReference type="ARBA" id="ARBA00022692"/>
    </source>
</evidence>
<evidence type="ECO:0000256" key="4">
    <source>
        <dbReference type="ARBA" id="ARBA00022448"/>
    </source>
</evidence>
<dbReference type="AlphaFoldDB" id="A0A937AIA0"/>
<keyword evidence="9" id="KW-0479">Metal-binding</keyword>
<evidence type="ECO:0000313" key="17">
    <source>
        <dbReference type="Proteomes" id="UP000642920"/>
    </source>
</evidence>
<evidence type="ECO:0000256" key="2">
    <source>
        <dbReference type="ARBA" id="ARBA00008224"/>
    </source>
</evidence>
<evidence type="ECO:0000256" key="6">
    <source>
        <dbReference type="ARBA" id="ARBA00022475"/>
    </source>
</evidence>
<dbReference type="Gene3D" id="1.10.287.910">
    <property type="entry name" value="bacterial mercury transporter, merf"/>
    <property type="match status" value="1"/>
</dbReference>
<evidence type="ECO:0000256" key="7">
    <source>
        <dbReference type="ARBA" id="ARBA00022519"/>
    </source>
</evidence>
<keyword evidence="5" id="KW-0475">Mercuric resistance</keyword>
<dbReference type="Proteomes" id="UP000642920">
    <property type="component" value="Unassembled WGS sequence"/>
</dbReference>
<keyword evidence="7" id="KW-0997">Cell inner membrane</keyword>
<dbReference type="GO" id="GO:0005886">
    <property type="term" value="C:plasma membrane"/>
    <property type="evidence" value="ECO:0007669"/>
    <property type="project" value="UniProtKB-SubCell"/>
</dbReference>
<evidence type="ECO:0000256" key="13">
    <source>
        <dbReference type="ARBA" id="ARBA00030934"/>
    </source>
</evidence>
<feature type="transmembrane region" description="Helical" evidence="15">
    <location>
        <begin position="48"/>
        <end position="66"/>
    </location>
</feature>
<comment type="subcellular location">
    <subcellularLocation>
        <location evidence="1">Cell inner membrane</location>
        <topology evidence="1">Multi-pass membrane protein</topology>
    </subcellularLocation>
</comment>
<sequence length="110" mass="12485">MKKNTLLSLSLVTAIAPFFCCWGPAILTTMAGVSGAFSWFSWLHPLRPYLYAVAFLSLGFTFYKTYPPKRKTQSCENCKNGRNKNMPSKVFLWITTLLVLSMFVLNYLGL</sequence>
<dbReference type="GO" id="GO:0015097">
    <property type="term" value="F:mercury ion transmembrane transporter activity"/>
    <property type="evidence" value="ECO:0007669"/>
    <property type="project" value="InterPro"/>
</dbReference>
<dbReference type="InterPro" id="IPR003457">
    <property type="entry name" value="Transprt_MerT"/>
</dbReference>
<dbReference type="RefSeq" id="WP_201924035.1">
    <property type="nucleotide sequence ID" value="NZ_JAERQG010000005.1"/>
</dbReference>
<keyword evidence="11 15" id="KW-1133">Transmembrane helix</keyword>
<protein>
    <recommendedName>
        <fullName evidence="3">Mercuric transport protein MerT</fullName>
    </recommendedName>
    <alternativeName>
        <fullName evidence="13">Mercury ion transport protein</fullName>
    </alternativeName>
</protein>
<evidence type="ECO:0000256" key="12">
    <source>
        <dbReference type="ARBA" id="ARBA00023136"/>
    </source>
</evidence>
<dbReference type="GO" id="GO:0046872">
    <property type="term" value="F:metal ion binding"/>
    <property type="evidence" value="ECO:0007669"/>
    <property type="project" value="UniProtKB-KW"/>
</dbReference>
<organism evidence="16 17">
    <name type="scientific">Marivirga atlantica</name>
    <dbReference type="NCBI Taxonomy" id="1548457"/>
    <lineage>
        <taxon>Bacteria</taxon>
        <taxon>Pseudomonadati</taxon>
        <taxon>Bacteroidota</taxon>
        <taxon>Cytophagia</taxon>
        <taxon>Cytophagales</taxon>
        <taxon>Marivirgaceae</taxon>
        <taxon>Marivirga</taxon>
    </lineage>
</organism>
<keyword evidence="12 15" id="KW-0472">Membrane</keyword>
<evidence type="ECO:0000256" key="11">
    <source>
        <dbReference type="ARBA" id="ARBA00022989"/>
    </source>
</evidence>
<comment type="function">
    <text evidence="14">Involved in mercury resistance. Probably transfers a mercuric ion from the periplasmic Hg(2+)-binding protein MerP to the cytoplasmic mercuric reductase MerA.</text>
</comment>
<gene>
    <name evidence="16" type="ORF">JKP34_16830</name>
</gene>
<comment type="caution">
    <text evidence="16">The sequence shown here is derived from an EMBL/GenBank/DDBJ whole genome shotgun (WGS) entry which is preliminary data.</text>
</comment>
<evidence type="ECO:0000313" key="16">
    <source>
        <dbReference type="EMBL" id="MBL0766934.1"/>
    </source>
</evidence>
<evidence type="ECO:0000256" key="1">
    <source>
        <dbReference type="ARBA" id="ARBA00004429"/>
    </source>
</evidence>
<comment type="similarity">
    <text evidence="2">Belongs to the MerT family.</text>
</comment>
<feature type="transmembrane region" description="Helical" evidence="15">
    <location>
        <begin position="90"/>
        <end position="109"/>
    </location>
</feature>
<keyword evidence="4" id="KW-0813">Transport</keyword>
<keyword evidence="6" id="KW-1003">Cell membrane</keyword>
<proteinExistence type="inferred from homology"/>
<evidence type="ECO:0000256" key="10">
    <source>
        <dbReference type="ARBA" id="ARBA00022914"/>
    </source>
</evidence>
<evidence type="ECO:0000256" key="5">
    <source>
        <dbReference type="ARBA" id="ARBA00022466"/>
    </source>
</evidence>
<evidence type="ECO:0000256" key="3">
    <source>
        <dbReference type="ARBA" id="ARBA00017053"/>
    </source>
</evidence>
<evidence type="ECO:0000256" key="9">
    <source>
        <dbReference type="ARBA" id="ARBA00022723"/>
    </source>
</evidence>
<accession>A0A937AIA0</accession>
<dbReference type="Pfam" id="PF02411">
    <property type="entry name" value="MerT"/>
    <property type="match status" value="1"/>
</dbReference>
<name>A0A937AIA0_9BACT</name>
<reference evidence="16" key="1">
    <citation type="submission" date="2021-01" db="EMBL/GenBank/DDBJ databases">
        <title>Marivirga sp. nov., isolated from intertidal surface sediments.</title>
        <authorList>
            <person name="Zhang M."/>
        </authorList>
    </citation>
    <scope>NUCLEOTIDE SEQUENCE</scope>
    <source>
        <strain evidence="16">SM1354</strain>
    </source>
</reference>
<keyword evidence="10" id="KW-0476">Mercury</keyword>